<dbReference type="EMBL" id="REGN01007817">
    <property type="protein sequence ID" value="RNA05211.1"/>
    <property type="molecule type" value="Genomic_DNA"/>
</dbReference>
<proteinExistence type="predicted"/>
<name>A0A3M7Q2Q1_BRAPC</name>
<comment type="caution">
    <text evidence="1">The sequence shown here is derived from an EMBL/GenBank/DDBJ whole genome shotgun (WGS) entry which is preliminary data.</text>
</comment>
<accession>A0A3M7Q2Q1</accession>
<sequence>MAIKEIEDEKNKLAKNGKQTNIRIKESKS</sequence>
<dbReference type="Proteomes" id="UP000276133">
    <property type="component" value="Unassembled WGS sequence"/>
</dbReference>
<reference evidence="1 2" key="1">
    <citation type="journal article" date="2018" name="Sci. Rep.">
        <title>Genomic signatures of local adaptation to the degree of environmental predictability in rotifers.</title>
        <authorList>
            <person name="Franch-Gras L."/>
            <person name="Hahn C."/>
            <person name="Garcia-Roger E.M."/>
            <person name="Carmona M.J."/>
            <person name="Serra M."/>
            <person name="Gomez A."/>
        </authorList>
    </citation>
    <scope>NUCLEOTIDE SEQUENCE [LARGE SCALE GENOMIC DNA]</scope>
    <source>
        <strain evidence="1">HYR1</strain>
    </source>
</reference>
<gene>
    <name evidence="1" type="ORF">BpHYR1_027299</name>
</gene>
<keyword evidence="2" id="KW-1185">Reference proteome</keyword>
<organism evidence="1 2">
    <name type="scientific">Brachionus plicatilis</name>
    <name type="common">Marine rotifer</name>
    <name type="synonym">Brachionus muelleri</name>
    <dbReference type="NCBI Taxonomy" id="10195"/>
    <lineage>
        <taxon>Eukaryota</taxon>
        <taxon>Metazoa</taxon>
        <taxon>Spiralia</taxon>
        <taxon>Gnathifera</taxon>
        <taxon>Rotifera</taxon>
        <taxon>Eurotatoria</taxon>
        <taxon>Monogononta</taxon>
        <taxon>Pseudotrocha</taxon>
        <taxon>Ploima</taxon>
        <taxon>Brachionidae</taxon>
        <taxon>Brachionus</taxon>
    </lineage>
</organism>
<evidence type="ECO:0000313" key="2">
    <source>
        <dbReference type="Proteomes" id="UP000276133"/>
    </source>
</evidence>
<protein>
    <submittedName>
        <fullName evidence="1">Uncharacterized protein</fullName>
    </submittedName>
</protein>
<evidence type="ECO:0000313" key="1">
    <source>
        <dbReference type="EMBL" id="RNA05211.1"/>
    </source>
</evidence>
<dbReference type="AlphaFoldDB" id="A0A3M7Q2Q1"/>